<keyword evidence="2" id="KW-1185">Reference proteome</keyword>
<reference evidence="2" key="1">
    <citation type="submission" date="2016-06" db="EMBL/GenBank/DDBJ databases">
        <authorList>
            <person name="Varghese N."/>
            <person name="Submissions Spin"/>
        </authorList>
    </citation>
    <scope>NUCLEOTIDE SEQUENCE [LARGE SCALE GENOMIC DNA]</scope>
    <source>
        <strain evidence="2">DSM 43168</strain>
    </source>
</reference>
<dbReference type="Pfam" id="PF20706">
    <property type="entry name" value="GT4-conflict"/>
    <property type="match status" value="1"/>
</dbReference>
<gene>
    <name evidence="1" type="ORF">GA0070563_114162</name>
</gene>
<dbReference type="AlphaFoldDB" id="A0A1C5AMR5"/>
<name>A0A1C5AMR5_9ACTN</name>
<dbReference type="EMBL" id="FMCT01000014">
    <property type="protein sequence ID" value="SCF46304.1"/>
    <property type="molecule type" value="Genomic_DNA"/>
</dbReference>
<evidence type="ECO:0000313" key="1">
    <source>
        <dbReference type="EMBL" id="SCF46304.1"/>
    </source>
</evidence>
<dbReference type="Gene3D" id="3.40.50.2000">
    <property type="entry name" value="Glycogen Phosphorylase B"/>
    <property type="match status" value="2"/>
</dbReference>
<protein>
    <submittedName>
        <fullName evidence="1">Glycosyltransferase involved in cell wall bisynthesis</fullName>
    </submittedName>
</protein>
<dbReference type="GO" id="GO:0016740">
    <property type="term" value="F:transferase activity"/>
    <property type="evidence" value="ECO:0007669"/>
    <property type="project" value="UniProtKB-KW"/>
</dbReference>
<organism evidence="1 2">
    <name type="scientific">Micromonospora carbonacea</name>
    <dbReference type="NCBI Taxonomy" id="47853"/>
    <lineage>
        <taxon>Bacteria</taxon>
        <taxon>Bacillati</taxon>
        <taxon>Actinomycetota</taxon>
        <taxon>Actinomycetes</taxon>
        <taxon>Micromonosporales</taxon>
        <taxon>Micromonosporaceae</taxon>
        <taxon>Micromonospora</taxon>
    </lineage>
</organism>
<dbReference type="CDD" id="cd03801">
    <property type="entry name" value="GT4_PimA-like"/>
    <property type="match status" value="1"/>
</dbReference>
<evidence type="ECO:0000313" key="2">
    <source>
        <dbReference type="Proteomes" id="UP000183585"/>
    </source>
</evidence>
<accession>A0A1C5AMR5</accession>
<keyword evidence="1" id="KW-0808">Transferase</keyword>
<proteinExistence type="predicted"/>
<dbReference type="SUPFAM" id="SSF53756">
    <property type="entry name" value="UDP-Glycosyltransferase/glycogen phosphorylase"/>
    <property type="match status" value="1"/>
</dbReference>
<dbReference type="Proteomes" id="UP000183585">
    <property type="component" value="Unassembled WGS sequence"/>
</dbReference>
<sequence length="549" mass="58319">MGAVTHSVSGRAVVKFVEEIDAAARGDLTTRLAEAGLAPRVGFDLGELGLVPERLLPAAVITLFDDLAAVGAHQLARVTQTARDWLVAAAAPGFVEVEIDVTGQTVRVWASDPDRATETVGKFLSGGLAAGPLTWHGDRWDVAPTPATGRLAGPPPRVLALDTDWFSAKGGLSTFNRSLCAALARAGADVVCVVLEPSPEEIAHAREVGVTLVAAPAATTGGLRDALARRPRLAGGWAPDLVIGHGRITGGHARVQVEDHFPAAARAHIVHTWSDHIEWQRGDRPDSGAIAERRWKEDIELARTATRAFGVGPLLHDLLSRDLSGYPDAPAPGRIDPGFDLDDETPRVPPLWQQRQVMLSGRLDDWSVKGLDLAARAVGAAVELLSLGGTEPELVLRGVPPDDHGRVRELVLEWAGRRTLQVTPRAYSTSADDLRADLRRACLALMPSRAEAFGLVGREAIVAGTPLLVSANSGLGRLLHEVLTPQDAALTVLPVEDDESTDTRRWAFETARILRDPAGAFALAERIRRAMAARVTSAAAAASVLDTLA</sequence>